<evidence type="ECO:0000256" key="4">
    <source>
        <dbReference type="RuleBase" id="RU363067"/>
    </source>
</evidence>
<dbReference type="Proteomes" id="UP000271241">
    <property type="component" value="Unassembled WGS sequence"/>
</dbReference>
<feature type="domain" description="Response regulatory" evidence="5">
    <location>
        <begin position="1"/>
        <end position="30"/>
    </location>
</feature>
<proteinExistence type="inferred from homology"/>
<dbReference type="SMART" id="SM00471">
    <property type="entry name" value="HDc"/>
    <property type="match status" value="1"/>
</dbReference>
<dbReference type="InterPro" id="IPR003607">
    <property type="entry name" value="HD/PDEase_dom"/>
</dbReference>
<reference evidence="8" key="1">
    <citation type="journal article" date="2018" name="Nat. Microbiol.">
        <title>Leveraging single-cell genomics to expand the fungal tree of life.</title>
        <authorList>
            <person name="Ahrendt S.R."/>
            <person name="Quandt C.A."/>
            <person name="Ciobanu D."/>
            <person name="Clum A."/>
            <person name="Salamov A."/>
            <person name="Andreopoulos B."/>
            <person name="Cheng J.F."/>
            <person name="Woyke T."/>
            <person name="Pelin A."/>
            <person name="Henrissat B."/>
            <person name="Reynolds N.K."/>
            <person name="Benny G.L."/>
            <person name="Smith M.E."/>
            <person name="James T.Y."/>
            <person name="Grigoriev I.V."/>
        </authorList>
    </citation>
    <scope>NUCLEOTIDE SEQUENCE [LARGE SCALE GENOMIC DNA]</scope>
    <source>
        <strain evidence="8">RSA 1356</strain>
    </source>
</reference>
<sequence length="425" mass="48596">MTHCLNLGAADYLVKPIGSEVVKTLWLNVLRRLRKDERLQTFSRDATLAEMIVNYYTPPFRRVDPLDFPRLDEIAAQERRVHLRAKLLSWSFSPHALSEDDLLRCVEIVFMDVLSLDDLEMIHVSQDLMHHFILAIRSSYHATNPYHDFYHAADVLQATYYTCCCMGLLPDRTTDYQQFESTAESLGDAQSSRYALRRILRPKDVFALMIASLGHDVGHPGVNNYYMINARTPLAELYNDQSVLENYHATSLFLLMRKHGLHFHDNDQSSVFKEFRSTVVNAILATDMSTHFDYVRRIHAQTERIRELSQPSSTVEVTDADRRLLIAAVIKCADICNASRPFAVAKVWCRELMREFAMQSALEKKMGMPVSMPVDDTPVAQAKSQIDFISALAMPLFAAVSQVIPQLQFTVDQLSANKSTWEDIR</sequence>
<gene>
    <name evidence="7" type="ORF">THASP1DRAFT_6424</name>
</gene>
<evidence type="ECO:0000259" key="5">
    <source>
        <dbReference type="PROSITE" id="PS50110"/>
    </source>
</evidence>
<evidence type="ECO:0000256" key="1">
    <source>
        <dbReference type="ARBA" id="ARBA00022723"/>
    </source>
</evidence>
<dbReference type="EC" id="3.1.4.-" evidence="4"/>
<feature type="non-terminal residue" evidence="7">
    <location>
        <position position="425"/>
    </location>
</feature>
<evidence type="ECO:0000313" key="8">
    <source>
        <dbReference type="Proteomes" id="UP000271241"/>
    </source>
</evidence>
<protein>
    <recommendedName>
        <fullName evidence="4">Phosphodiesterase</fullName>
        <ecNumber evidence="4">3.1.4.-</ecNumber>
    </recommendedName>
</protein>
<dbReference type="AlphaFoldDB" id="A0A4P9XMG7"/>
<name>A0A4P9XMG7_9FUNG</name>
<dbReference type="PANTHER" id="PTHR11347">
    <property type="entry name" value="CYCLIC NUCLEOTIDE PHOSPHODIESTERASE"/>
    <property type="match status" value="1"/>
</dbReference>
<dbReference type="PROSITE" id="PS00126">
    <property type="entry name" value="PDEASE_I_1"/>
    <property type="match status" value="1"/>
</dbReference>
<evidence type="ECO:0000256" key="3">
    <source>
        <dbReference type="PROSITE-ProRule" id="PRU00169"/>
    </source>
</evidence>
<keyword evidence="8" id="KW-1185">Reference proteome</keyword>
<dbReference type="CDD" id="cd00077">
    <property type="entry name" value="HDc"/>
    <property type="match status" value="1"/>
</dbReference>
<comment type="caution">
    <text evidence="3">Lacks conserved residue(s) required for the propagation of feature annotation.</text>
</comment>
<dbReference type="PROSITE" id="PS50110">
    <property type="entry name" value="RESPONSE_REGULATORY"/>
    <property type="match status" value="1"/>
</dbReference>
<keyword evidence="1 4" id="KW-0479">Metal-binding</keyword>
<comment type="similarity">
    <text evidence="4">Belongs to the cyclic nucleotide phosphodiesterase family.</text>
</comment>
<dbReference type="EMBL" id="KZ992766">
    <property type="protein sequence ID" value="RKP07104.1"/>
    <property type="molecule type" value="Genomic_DNA"/>
</dbReference>
<dbReference type="OrthoDB" id="546632at2759"/>
<evidence type="ECO:0000259" key="6">
    <source>
        <dbReference type="PROSITE" id="PS51845"/>
    </source>
</evidence>
<dbReference type="GO" id="GO:0046872">
    <property type="term" value="F:metal ion binding"/>
    <property type="evidence" value="ECO:0007669"/>
    <property type="project" value="UniProtKB-KW"/>
</dbReference>
<dbReference type="InterPro" id="IPR001789">
    <property type="entry name" value="Sig_transdc_resp-reg_receiver"/>
</dbReference>
<dbReference type="InterPro" id="IPR023174">
    <property type="entry name" value="PDEase_CS"/>
</dbReference>
<evidence type="ECO:0000256" key="2">
    <source>
        <dbReference type="ARBA" id="ARBA00022801"/>
    </source>
</evidence>
<dbReference type="STRING" id="78915.A0A4P9XMG7"/>
<organism evidence="7 8">
    <name type="scientific">Thamnocephalis sphaerospora</name>
    <dbReference type="NCBI Taxonomy" id="78915"/>
    <lineage>
        <taxon>Eukaryota</taxon>
        <taxon>Fungi</taxon>
        <taxon>Fungi incertae sedis</taxon>
        <taxon>Zoopagomycota</taxon>
        <taxon>Zoopagomycotina</taxon>
        <taxon>Zoopagomycetes</taxon>
        <taxon>Zoopagales</taxon>
        <taxon>Sigmoideomycetaceae</taxon>
        <taxon>Thamnocephalis</taxon>
    </lineage>
</organism>
<comment type="cofactor">
    <cofactor evidence="4">
        <name>a divalent metal cation</name>
        <dbReference type="ChEBI" id="CHEBI:60240"/>
    </cofactor>
    <text evidence="4">Binds 2 divalent metal cations per subunit. Site 1 may preferentially bind zinc ions, while site 2 has a preference for magnesium and/or manganese ions.</text>
</comment>
<dbReference type="Gene3D" id="1.10.1300.10">
    <property type="entry name" value="3'5'-cyclic nucleotide phosphodiesterase, catalytic domain"/>
    <property type="match status" value="1"/>
</dbReference>
<accession>A0A4P9XMG7</accession>
<dbReference type="PROSITE" id="PS51845">
    <property type="entry name" value="PDEASE_I_2"/>
    <property type="match status" value="1"/>
</dbReference>
<dbReference type="GO" id="GO:0000160">
    <property type="term" value="P:phosphorelay signal transduction system"/>
    <property type="evidence" value="ECO:0007669"/>
    <property type="project" value="InterPro"/>
</dbReference>
<keyword evidence="2 4" id="KW-0378">Hydrolase</keyword>
<evidence type="ECO:0000313" key="7">
    <source>
        <dbReference type="EMBL" id="RKP07104.1"/>
    </source>
</evidence>
<feature type="domain" description="PDEase" evidence="6">
    <location>
        <begin position="61"/>
        <end position="425"/>
    </location>
</feature>
<dbReference type="Pfam" id="PF00233">
    <property type="entry name" value="PDEase_I"/>
    <property type="match status" value="1"/>
</dbReference>
<dbReference type="InterPro" id="IPR002073">
    <property type="entry name" value="PDEase_catalytic_dom"/>
</dbReference>
<dbReference type="InterPro" id="IPR036971">
    <property type="entry name" value="PDEase_catalytic_dom_sf"/>
</dbReference>
<dbReference type="SUPFAM" id="SSF109604">
    <property type="entry name" value="HD-domain/PDEase-like"/>
    <property type="match status" value="1"/>
</dbReference>
<dbReference type="GO" id="GO:0004114">
    <property type="term" value="F:3',5'-cyclic-nucleotide phosphodiesterase activity"/>
    <property type="evidence" value="ECO:0007669"/>
    <property type="project" value="InterPro"/>
</dbReference>